<feature type="non-terminal residue" evidence="1">
    <location>
        <position position="1"/>
    </location>
</feature>
<comment type="caution">
    <text evidence="1">The sequence shown here is derived from an EMBL/GenBank/DDBJ whole genome shotgun (WGS) entry which is preliminary data.</text>
</comment>
<gene>
    <name evidence="1" type="ORF">AMK59_916</name>
</gene>
<proteinExistence type="predicted"/>
<dbReference type="Proteomes" id="UP000051574">
    <property type="component" value="Unassembled WGS sequence"/>
</dbReference>
<dbReference type="SUPFAM" id="SSF48726">
    <property type="entry name" value="Immunoglobulin"/>
    <property type="match status" value="1"/>
</dbReference>
<accession>A0A0T6BE64</accession>
<dbReference type="OrthoDB" id="9442762at2759"/>
<dbReference type="AlphaFoldDB" id="A0A0T6BE64"/>
<dbReference type="InterPro" id="IPR013783">
    <property type="entry name" value="Ig-like_fold"/>
</dbReference>
<reference evidence="1 2" key="1">
    <citation type="submission" date="2015-09" db="EMBL/GenBank/DDBJ databases">
        <title>Draft genome of the scarab beetle Oryctes borbonicus.</title>
        <authorList>
            <person name="Meyer J.M."/>
            <person name="Markov G.V."/>
            <person name="Baskaran P."/>
            <person name="Herrmann M."/>
            <person name="Sommer R.J."/>
            <person name="Roedelsperger C."/>
        </authorList>
    </citation>
    <scope>NUCLEOTIDE SEQUENCE [LARGE SCALE GENOMIC DNA]</scope>
    <source>
        <strain evidence="1">OB123</strain>
        <tissue evidence="1">Whole animal</tissue>
    </source>
</reference>
<dbReference type="InterPro" id="IPR036179">
    <property type="entry name" value="Ig-like_dom_sf"/>
</dbReference>
<dbReference type="Gene3D" id="2.60.40.10">
    <property type="entry name" value="Immunoglobulins"/>
    <property type="match status" value="1"/>
</dbReference>
<dbReference type="EMBL" id="LJIG01001308">
    <property type="protein sequence ID" value="KRT85632.1"/>
    <property type="molecule type" value="Genomic_DNA"/>
</dbReference>
<evidence type="ECO:0000313" key="1">
    <source>
        <dbReference type="EMBL" id="KRT85632.1"/>
    </source>
</evidence>
<keyword evidence="2" id="KW-1185">Reference proteome</keyword>
<organism evidence="1 2">
    <name type="scientific">Oryctes borbonicus</name>
    <dbReference type="NCBI Taxonomy" id="1629725"/>
    <lineage>
        <taxon>Eukaryota</taxon>
        <taxon>Metazoa</taxon>
        <taxon>Ecdysozoa</taxon>
        <taxon>Arthropoda</taxon>
        <taxon>Hexapoda</taxon>
        <taxon>Insecta</taxon>
        <taxon>Pterygota</taxon>
        <taxon>Neoptera</taxon>
        <taxon>Endopterygota</taxon>
        <taxon>Coleoptera</taxon>
        <taxon>Polyphaga</taxon>
        <taxon>Scarabaeiformia</taxon>
        <taxon>Scarabaeidae</taxon>
        <taxon>Dynastinae</taxon>
        <taxon>Oryctes</taxon>
    </lineage>
</organism>
<name>A0A0T6BE64_9SCAR</name>
<sequence>RPMVFPTNKTLTAVYGQPLTLSMEFCANPTYLKVFWIVKDKVYSPGDADSNIVAYSITNASSPNCHQAVLYMNRVTNEDVGEYTLIVRSANGLTEGVFNVNMTYASGYNIQPATSSNATPNARTVLANCDVNLLIFVTILLIIKVTCYRY</sequence>
<evidence type="ECO:0000313" key="2">
    <source>
        <dbReference type="Proteomes" id="UP000051574"/>
    </source>
</evidence>
<protein>
    <submittedName>
        <fullName evidence="1">Immunoglobulin</fullName>
    </submittedName>
</protein>